<dbReference type="PANTHER" id="PTHR28590:SF1">
    <property type="entry name" value="SPEXIN"/>
    <property type="match status" value="1"/>
</dbReference>
<evidence type="ECO:0000256" key="7">
    <source>
        <dbReference type="SAM" id="SignalP"/>
    </source>
</evidence>
<feature type="signal peptide" evidence="7">
    <location>
        <begin position="1"/>
        <end position="18"/>
    </location>
</feature>
<accession>A0A7N5ZRY7</accession>
<reference evidence="8" key="2">
    <citation type="submission" date="2025-08" db="UniProtKB">
        <authorList>
            <consortium name="Ensembl"/>
        </authorList>
    </citation>
    <scope>IDENTIFICATION</scope>
</reference>
<comment type="similarity">
    <text evidence="2">Belongs to the spexin family.</text>
</comment>
<feature type="region of interest" description="Disordered" evidence="6">
    <location>
        <begin position="39"/>
        <end position="63"/>
    </location>
</feature>
<dbReference type="AlphaFoldDB" id="A0A7N5ZRY7"/>
<protein>
    <recommendedName>
        <fullName evidence="10">Secreted protein</fullName>
    </recommendedName>
</protein>
<dbReference type="GO" id="GO:0005576">
    <property type="term" value="C:extracellular region"/>
    <property type="evidence" value="ECO:0007669"/>
    <property type="project" value="UniProtKB-SubCell"/>
</dbReference>
<keyword evidence="5 7" id="KW-0732">Signal</keyword>
<sequence length="106" mass="11872">MPLIVTVLMVTLVTQCWSARMNWTPQAILYLKGAQGHRSGLERTSRQDDDPSHSVTRNQHSDGQRLSLASSILLELLQQAAEAGNDIILTYLYYIVTPPTPYLSMI</sequence>
<feature type="chain" id="PRO_5043870836" description="Secreted protein" evidence="7">
    <location>
        <begin position="19"/>
        <end position="106"/>
    </location>
</feature>
<evidence type="ECO:0000256" key="6">
    <source>
        <dbReference type="SAM" id="MobiDB-lite"/>
    </source>
</evidence>
<feature type="compositionally biased region" description="Basic and acidic residues" evidence="6">
    <location>
        <begin position="39"/>
        <end position="52"/>
    </location>
</feature>
<evidence type="ECO:0000256" key="3">
    <source>
        <dbReference type="ARBA" id="ARBA00022525"/>
    </source>
</evidence>
<evidence type="ECO:0000256" key="1">
    <source>
        <dbReference type="ARBA" id="ARBA00004613"/>
    </source>
</evidence>
<keyword evidence="9" id="KW-1185">Reference proteome</keyword>
<dbReference type="PANTHER" id="PTHR28590">
    <property type="entry name" value="SPEXIN"/>
    <property type="match status" value="1"/>
</dbReference>
<dbReference type="Proteomes" id="UP000265040">
    <property type="component" value="Chromosome 6"/>
</dbReference>
<dbReference type="GO" id="GO:0005184">
    <property type="term" value="F:neuropeptide hormone activity"/>
    <property type="evidence" value="ECO:0007669"/>
    <property type="project" value="InterPro"/>
</dbReference>
<dbReference type="InParanoid" id="A0A7N5ZRY7"/>
<reference evidence="8" key="3">
    <citation type="submission" date="2025-09" db="UniProtKB">
        <authorList>
            <consortium name="Ensembl"/>
        </authorList>
    </citation>
    <scope>IDENTIFICATION</scope>
</reference>
<name>A0A7N5ZRY7_ANATE</name>
<evidence type="ECO:0000256" key="5">
    <source>
        <dbReference type="ARBA" id="ARBA00022729"/>
    </source>
</evidence>
<evidence type="ECO:0000256" key="2">
    <source>
        <dbReference type="ARBA" id="ARBA00006687"/>
    </source>
</evidence>
<dbReference type="Ensembl" id="ENSATET00000053704.2">
    <property type="protein sequence ID" value="ENSATEP00000038097.2"/>
    <property type="gene ID" value="ENSATEG00000028717.2"/>
</dbReference>
<proteinExistence type="inferred from homology"/>
<evidence type="ECO:0008006" key="10">
    <source>
        <dbReference type="Google" id="ProtNLM"/>
    </source>
</evidence>
<keyword evidence="3" id="KW-0964">Secreted</keyword>
<evidence type="ECO:0000313" key="9">
    <source>
        <dbReference type="Proteomes" id="UP000265040"/>
    </source>
</evidence>
<dbReference type="GeneTree" id="ENSGT00940000177912"/>
<keyword evidence="4" id="KW-0372">Hormone</keyword>
<dbReference type="Pfam" id="PF15171">
    <property type="entry name" value="Spexin"/>
    <property type="match status" value="1"/>
</dbReference>
<evidence type="ECO:0000313" key="8">
    <source>
        <dbReference type="Ensembl" id="ENSATEP00000038097.2"/>
    </source>
</evidence>
<organism evidence="8 9">
    <name type="scientific">Anabas testudineus</name>
    <name type="common">Climbing perch</name>
    <name type="synonym">Anthias testudineus</name>
    <dbReference type="NCBI Taxonomy" id="64144"/>
    <lineage>
        <taxon>Eukaryota</taxon>
        <taxon>Metazoa</taxon>
        <taxon>Chordata</taxon>
        <taxon>Craniata</taxon>
        <taxon>Vertebrata</taxon>
        <taxon>Euteleostomi</taxon>
        <taxon>Actinopterygii</taxon>
        <taxon>Neopterygii</taxon>
        <taxon>Teleostei</taxon>
        <taxon>Neoteleostei</taxon>
        <taxon>Acanthomorphata</taxon>
        <taxon>Anabantaria</taxon>
        <taxon>Anabantiformes</taxon>
        <taxon>Anabantoidei</taxon>
        <taxon>Anabantidae</taxon>
        <taxon>Anabas</taxon>
    </lineage>
</organism>
<evidence type="ECO:0000256" key="4">
    <source>
        <dbReference type="ARBA" id="ARBA00022702"/>
    </source>
</evidence>
<dbReference type="InterPro" id="IPR028126">
    <property type="entry name" value="Spexin"/>
</dbReference>
<comment type="subcellular location">
    <subcellularLocation>
        <location evidence="1">Secreted</location>
    </subcellularLocation>
</comment>
<reference evidence="8" key="1">
    <citation type="submission" date="2021-04" db="EMBL/GenBank/DDBJ databases">
        <authorList>
            <consortium name="Wellcome Sanger Institute Data Sharing"/>
        </authorList>
    </citation>
    <scope>NUCLEOTIDE SEQUENCE [LARGE SCALE GENOMIC DNA]</scope>
</reference>